<dbReference type="InterPro" id="IPR052558">
    <property type="entry name" value="Siderophore_Hydrolase_D"/>
</dbReference>
<dbReference type="InterPro" id="IPR029058">
    <property type="entry name" value="AB_hydrolase_fold"/>
</dbReference>
<dbReference type="RefSeq" id="WP_064594576.1">
    <property type="nucleotide sequence ID" value="NZ_LYRP01000001.1"/>
</dbReference>
<evidence type="ECO:0000313" key="3">
    <source>
        <dbReference type="EMBL" id="OAT78738.1"/>
    </source>
</evidence>
<evidence type="ECO:0000313" key="4">
    <source>
        <dbReference type="Proteomes" id="UP000078225"/>
    </source>
</evidence>
<dbReference type="STRING" id="1691903.A9B99_03265"/>
<protein>
    <recommendedName>
        <fullName evidence="5">Salmochelin siderophore protein IroE</fullName>
    </recommendedName>
</protein>
<organism evidence="3 4">
    <name type="scientific">Mangrovibacter phragmitis</name>
    <dbReference type="NCBI Taxonomy" id="1691903"/>
    <lineage>
        <taxon>Bacteria</taxon>
        <taxon>Pseudomonadati</taxon>
        <taxon>Pseudomonadota</taxon>
        <taxon>Gammaproteobacteria</taxon>
        <taxon>Enterobacterales</taxon>
        <taxon>Enterobacteriaceae</taxon>
        <taxon>Mangrovibacter</taxon>
    </lineage>
</organism>
<dbReference type="Proteomes" id="UP000078225">
    <property type="component" value="Unassembled WGS sequence"/>
</dbReference>
<evidence type="ECO:0000256" key="1">
    <source>
        <dbReference type="ARBA" id="ARBA00005622"/>
    </source>
</evidence>
<evidence type="ECO:0008006" key="5">
    <source>
        <dbReference type="Google" id="ProtNLM"/>
    </source>
</evidence>
<comment type="caution">
    <text evidence="3">The sequence shown here is derived from an EMBL/GenBank/DDBJ whole genome shotgun (WGS) entry which is preliminary data.</text>
</comment>
<evidence type="ECO:0000256" key="2">
    <source>
        <dbReference type="ARBA" id="ARBA00022801"/>
    </source>
</evidence>
<dbReference type="AlphaFoldDB" id="A0A1B7L8R8"/>
<keyword evidence="4" id="KW-1185">Reference proteome</keyword>
<dbReference type="PANTHER" id="PTHR40841">
    <property type="entry name" value="SIDEROPHORE TRIACETYLFUSARININE C ESTERASE"/>
    <property type="match status" value="1"/>
</dbReference>
<comment type="similarity">
    <text evidence="1">Belongs to the esterase D family.</text>
</comment>
<gene>
    <name evidence="3" type="ORF">A9B99_03265</name>
</gene>
<proteinExistence type="inferred from homology"/>
<dbReference type="PANTHER" id="PTHR40841:SF2">
    <property type="entry name" value="SIDEROPHORE-DEGRADING ESTERASE (EUROFUNG)"/>
    <property type="match status" value="1"/>
</dbReference>
<dbReference type="Pfam" id="PF00756">
    <property type="entry name" value="Esterase"/>
    <property type="match status" value="1"/>
</dbReference>
<accession>A0A1B7L8R8</accession>
<sequence>MAGWNTIKPYPGTKLFSALWVALLLILLPAASGYARPDMQPLGENIADKGSSRFHFNVQQFNSADQQRHYTVWAAIPNQPPPPAGYPVLYMLDGNAVMDRLSEAFLEQLSAKTPLVIVAVGYQTRLPFDLTARAWDYIPPESTPEPVKASATRFGHKGGGSAEFRHLLENVIAPAMEKGVHINPAARGLWGHSFGGLFVIDTYLSSRFFSYYYSASPSLERDNFAVLKRLVSLTPAQFCHKQLEYMEGTGSKAPATDSNAPVNAALVLEQAGQAINTLRARGVNASARLYPGLTHGQVFNASFHSALLQMAEQPATAPTTTTCTNYH</sequence>
<dbReference type="OrthoDB" id="9784036at2"/>
<dbReference type="InterPro" id="IPR000801">
    <property type="entry name" value="Esterase-like"/>
</dbReference>
<dbReference type="Gene3D" id="3.40.50.1820">
    <property type="entry name" value="alpha/beta hydrolase"/>
    <property type="match status" value="1"/>
</dbReference>
<reference evidence="4" key="1">
    <citation type="submission" date="2016-05" db="EMBL/GenBank/DDBJ databases">
        <authorList>
            <person name="Behera P."/>
            <person name="Vaishampayan P."/>
            <person name="Singh N."/>
            <person name="Raina V."/>
            <person name="Suar M."/>
            <person name="Pattnaik A."/>
            <person name="Rastogi G."/>
        </authorList>
    </citation>
    <scope>NUCLEOTIDE SEQUENCE [LARGE SCALE GENOMIC DNA]</scope>
    <source>
        <strain evidence="4">MP23</strain>
    </source>
</reference>
<dbReference type="EMBL" id="LYRP01000001">
    <property type="protein sequence ID" value="OAT78738.1"/>
    <property type="molecule type" value="Genomic_DNA"/>
</dbReference>
<name>A0A1B7L8R8_9ENTR</name>
<dbReference type="SUPFAM" id="SSF53474">
    <property type="entry name" value="alpha/beta-Hydrolases"/>
    <property type="match status" value="1"/>
</dbReference>
<keyword evidence="2" id="KW-0378">Hydrolase</keyword>
<dbReference type="GO" id="GO:0016788">
    <property type="term" value="F:hydrolase activity, acting on ester bonds"/>
    <property type="evidence" value="ECO:0007669"/>
    <property type="project" value="TreeGrafter"/>
</dbReference>